<name>A0ABD0Y8H8_9HEMI</name>
<feature type="compositionally biased region" description="Basic and acidic residues" evidence="1">
    <location>
        <begin position="47"/>
        <end position="58"/>
    </location>
</feature>
<gene>
    <name evidence="2" type="ORF">AAG570_003298</name>
</gene>
<evidence type="ECO:0000313" key="3">
    <source>
        <dbReference type="Proteomes" id="UP001558652"/>
    </source>
</evidence>
<proteinExistence type="predicted"/>
<keyword evidence="3" id="KW-1185">Reference proteome</keyword>
<accession>A0ABD0Y8H8</accession>
<reference evidence="2 3" key="1">
    <citation type="submission" date="2024-07" db="EMBL/GenBank/DDBJ databases">
        <title>Chromosome-level genome assembly of the water stick insect Ranatra chinensis (Heteroptera: Nepidae).</title>
        <authorList>
            <person name="Liu X."/>
        </authorList>
    </citation>
    <scope>NUCLEOTIDE SEQUENCE [LARGE SCALE GENOMIC DNA]</scope>
    <source>
        <strain evidence="2">Cailab_2021Rc</strain>
        <tissue evidence="2">Muscle</tissue>
    </source>
</reference>
<evidence type="ECO:0000313" key="2">
    <source>
        <dbReference type="EMBL" id="KAL1122974.1"/>
    </source>
</evidence>
<dbReference type="Proteomes" id="UP001558652">
    <property type="component" value="Unassembled WGS sequence"/>
</dbReference>
<feature type="region of interest" description="Disordered" evidence="1">
    <location>
        <begin position="71"/>
        <end position="95"/>
    </location>
</feature>
<protein>
    <submittedName>
        <fullName evidence="2">Uncharacterized protein</fullName>
    </submittedName>
</protein>
<feature type="region of interest" description="Disordered" evidence="1">
    <location>
        <begin position="39"/>
        <end position="58"/>
    </location>
</feature>
<sequence length="232" mass="25324">MILKPTWTYGIELWGSASPNRFQSIATFSGAVWDVADNRFGPMNSQTRDDRPRDNSEVKVDEGVIVLRMKPAPPSSRVGGVHSTQDVGGTGPDPFPHRHIKETLAPRLVREVTPGLLWINSQEASPTERFFHRINHAFDFVQSITFTNDTVSIDSAAGVRSAESSGMGRVVMKGGSDVSLPLLEESSGGVHILDSRGRSADSVPTDNPLSLRPRIYSGRLSTSKRTIDLVSQ</sequence>
<evidence type="ECO:0000256" key="1">
    <source>
        <dbReference type="SAM" id="MobiDB-lite"/>
    </source>
</evidence>
<dbReference type="AlphaFoldDB" id="A0ABD0Y8H8"/>
<dbReference type="EMBL" id="JBFDAA010000013">
    <property type="protein sequence ID" value="KAL1122974.1"/>
    <property type="molecule type" value="Genomic_DNA"/>
</dbReference>
<comment type="caution">
    <text evidence="2">The sequence shown here is derived from an EMBL/GenBank/DDBJ whole genome shotgun (WGS) entry which is preliminary data.</text>
</comment>
<organism evidence="2 3">
    <name type="scientific">Ranatra chinensis</name>
    <dbReference type="NCBI Taxonomy" id="642074"/>
    <lineage>
        <taxon>Eukaryota</taxon>
        <taxon>Metazoa</taxon>
        <taxon>Ecdysozoa</taxon>
        <taxon>Arthropoda</taxon>
        <taxon>Hexapoda</taxon>
        <taxon>Insecta</taxon>
        <taxon>Pterygota</taxon>
        <taxon>Neoptera</taxon>
        <taxon>Paraneoptera</taxon>
        <taxon>Hemiptera</taxon>
        <taxon>Heteroptera</taxon>
        <taxon>Panheteroptera</taxon>
        <taxon>Nepomorpha</taxon>
        <taxon>Nepidae</taxon>
        <taxon>Ranatrinae</taxon>
        <taxon>Ranatra</taxon>
    </lineage>
</organism>